<dbReference type="InterPro" id="IPR037124">
    <property type="entry name" value="Chaperonin_GroES_sf"/>
</dbReference>
<comment type="subcellular location">
    <subcellularLocation>
        <location evidence="3">Cytoplasm</location>
    </subcellularLocation>
</comment>
<comment type="subunit">
    <text evidence="3">Heptamer of 7 subunits arranged in a ring. Interacts with the chaperonin GroEL.</text>
</comment>
<dbReference type="SUPFAM" id="SSF50129">
    <property type="entry name" value="GroES-like"/>
    <property type="match status" value="1"/>
</dbReference>
<evidence type="ECO:0000256" key="3">
    <source>
        <dbReference type="HAMAP-Rule" id="MF_00580"/>
    </source>
</evidence>
<dbReference type="GO" id="GO:0051087">
    <property type="term" value="F:protein-folding chaperone binding"/>
    <property type="evidence" value="ECO:0007669"/>
    <property type="project" value="TreeGrafter"/>
</dbReference>
<gene>
    <name evidence="3" type="primary">groES</name>
    <name evidence="3" type="synonym">groS</name>
    <name evidence="6" type="ORF">SAMN06265219_104104</name>
</gene>
<evidence type="ECO:0000256" key="1">
    <source>
        <dbReference type="ARBA" id="ARBA00006975"/>
    </source>
</evidence>
<dbReference type="GO" id="GO:0046872">
    <property type="term" value="F:metal ion binding"/>
    <property type="evidence" value="ECO:0007669"/>
    <property type="project" value="TreeGrafter"/>
</dbReference>
<keyword evidence="7" id="KW-1185">Reference proteome</keyword>
<dbReference type="PRINTS" id="PR00297">
    <property type="entry name" value="CHAPERONIN10"/>
</dbReference>
<protein>
    <recommendedName>
        <fullName evidence="3">Co-chaperonin GroES</fullName>
    </recommendedName>
    <alternativeName>
        <fullName evidence="3">10 kDa chaperonin</fullName>
    </alternativeName>
    <alternativeName>
        <fullName evidence="3">Chaperonin-10</fullName>
        <shortName evidence="3">Cpn10</shortName>
    </alternativeName>
</protein>
<evidence type="ECO:0000313" key="6">
    <source>
        <dbReference type="EMBL" id="SMO53774.1"/>
    </source>
</evidence>
<dbReference type="InterPro" id="IPR011032">
    <property type="entry name" value="GroES-like_sf"/>
</dbReference>
<dbReference type="GO" id="GO:0005524">
    <property type="term" value="F:ATP binding"/>
    <property type="evidence" value="ECO:0007669"/>
    <property type="project" value="InterPro"/>
</dbReference>
<dbReference type="SMART" id="SM00883">
    <property type="entry name" value="Cpn10"/>
    <property type="match status" value="1"/>
</dbReference>
<dbReference type="Gene3D" id="2.30.33.40">
    <property type="entry name" value="GroES chaperonin"/>
    <property type="match status" value="1"/>
</dbReference>
<keyword evidence="2 3" id="KW-0143">Chaperone</keyword>
<dbReference type="NCBIfam" id="NF001531">
    <property type="entry name" value="PRK00364.2-2"/>
    <property type="match status" value="1"/>
</dbReference>
<keyword evidence="3" id="KW-0963">Cytoplasm</keyword>
<sequence>MAKFKPLGDRVLVQPEPAEEKTSSGIIIPDTAKEKPQQGTVVAVGAGKVENGNKIEMSVSNGDKVLYGKYAGTEITLEGEEYLIMRESDILGVVA</sequence>
<dbReference type="HAMAP" id="MF_00580">
    <property type="entry name" value="CH10"/>
    <property type="match status" value="1"/>
</dbReference>
<evidence type="ECO:0000256" key="5">
    <source>
        <dbReference type="SAM" id="MobiDB-lite"/>
    </source>
</evidence>
<dbReference type="CDD" id="cd00320">
    <property type="entry name" value="cpn10"/>
    <property type="match status" value="1"/>
</dbReference>
<comment type="function">
    <text evidence="3 4">Together with the chaperonin GroEL, plays an essential role in assisting protein folding. The GroEL-GroES system forms a nano-cage that allows encapsulation of the non-native substrate proteins and provides a physical environment optimized to promote and accelerate protein folding. GroES binds to the apical surface of the GroEL ring, thereby capping the opening of the GroEL channel.</text>
</comment>
<dbReference type="Proteomes" id="UP000317557">
    <property type="component" value="Unassembled WGS sequence"/>
</dbReference>
<dbReference type="PANTHER" id="PTHR10772:SF58">
    <property type="entry name" value="CO-CHAPERONIN GROES"/>
    <property type="match status" value="1"/>
</dbReference>
<name>A0A521C300_9BACT</name>
<dbReference type="AlphaFoldDB" id="A0A521C300"/>
<proteinExistence type="inferred from homology"/>
<dbReference type="InterPro" id="IPR018369">
    <property type="entry name" value="Chaprnonin_Cpn10_CS"/>
</dbReference>
<dbReference type="NCBIfam" id="NF001533">
    <property type="entry name" value="PRK00364.2-4"/>
    <property type="match status" value="1"/>
</dbReference>
<comment type="similarity">
    <text evidence="1 3 4">Belongs to the GroES chaperonin family.</text>
</comment>
<dbReference type="OrthoDB" id="9806791at2"/>
<dbReference type="FunFam" id="2.30.33.40:FF:000001">
    <property type="entry name" value="10 kDa chaperonin"/>
    <property type="match status" value="1"/>
</dbReference>
<dbReference type="InterPro" id="IPR020818">
    <property type="entry name" value="Chaperonin_GroES"/>
</dbReference>
<evidence type="ECO:0000313" key="7">
    <source>
        <dbReference type="Proteomes" id="UP000317557"/>
    </source>
</evidence>
<dbReference type="GO" id="GO:0005737">
    <property type="term" value="C:cytoplasm"/>
    <property type="evidence" value="ECO:0007669"/>
    <property type="project" value="UniProtKB-SubCell"/>
</dbReference>
<feature type="region of interest" description="Disordered" evidence="5">
    <location>
        <begin position="1"/>
        <end position="23"/>
    </location>
</feature>
<dbReference type="PROSITE" id="PS00681">
    <property type="entry name" value="CHAPERONINS_CPN10"/>
    <property type="match status" value="1"/>
</dbReference>
<dbReference type="EMBL" id="FXTP01000004">
    <property type="protein sequence ID" value="SMO53774.1"/>
    <property type="molecule type" value="Genomic_DNA"/>
</dbReference>
<organism evidence="6 7">
    <name type="scientific">Gracilimonas mengyeensis</name>
    <dbReference type="NCBI Taxonomy" id="1302730"/>
    <lineage>
        <taxon>Bacteria</taxon>
        <taxon>Pseudomonadati</taxon>
        <taxon>Balneolota</taxon>
        <taxon>Balneolia</taxon>
        <taxon>Balneolales</taxon>
        <taxon>Balneolaceae</taxon>
        <taxon>Gracilimonas</taxon>
    </lineage>
</organism>
<dbReference type="NCBIfam" id="NF001534">
    <property type="entry name" value="PRK00364.2-5"/>
    <property type="match status" value="1"/>
</dbReference>
<dbReference type="GO" id="GO:0044183">
    <property type="term" value="F:protein folding chaperone"/>
    <property type="evidence" value="ECO:0007669"/>
    <property type="project" value="InterPro"/>
</dbReference>
<evidence type="ECO:0000256" key="4">
    <source>
        <dbReference type="RuleBase" id="RU000535"/>
    </source>
</evidence>
<reference evidence="6 7" key="1">
    <citation type="submission" date="2017-05" db="EMBL/GenBank/DDBJ databases">
        <authorList>
            <person name="Varghese N."/>
            <person name="Submissions S."/>
        </authorList>
    </citation>
    <scope>NUCLEOTIDE SEQUENCE [LARGE SCALE GENOMIC DNA]</scope>
    <source>
        <strain evidence="6 7">DSM 21985</strain>
    </source>
</reference>
<dbReference type="PANTHER" id="PTHR10772">
    <property type="entry name" value="10 KDA HEAT SHOCK PROTEIN"/>
    <property type="match status" value="1"/>
</dbReference>
<dbReference type="Pfam" id="PF00166">
    <property type="entry name" value="Cpn10"/>
    <property type="match status" value="1"/>
</dbReference>
<evidence type="ECO:0000256" key="2">
    <source>
        <dbReference type="ARBA" id="ARBA00023186"/>
    </source>
</evidence>
<accession>A0A521C300</accession>
<dbReference type="RefSeq" id="WP_142453718.1">
    <property type="nucleotide sequence ID" value="NZ_FXTP01000004.1"/>
</dbReference>
<dbReference type="GO" id="GO:0051082">
    <property type="term" value="F:unfolded protein binding"/>
    <property type="evidence" value="ECO:0007669"/>
    <property type="project" value="TreeGrafter"/>
</dbReference>